<evidence type="ECO:0000259" key="13">
    <source>
        <dbReference type="Pfam" id="PF05922"/>
    </source>
</evidence>
<comment type="caution">
    <text evidence="15">The sequence shown here is derived from an EMBL/GenBank/DDBJ whole genome shotgun (WGS) entry which is preliminary data.</text>
</comment>
<dbReference type="Pfam" id="PF00082">
    <property type="entry name" value="Peptidase_S8"/>
    <property type="match status" value="1"/>
</dbReference>
<keyword evidence="4 11" id="KW-0732">Signal</keyword>
<name>A0ABD3DSK0_9LAMI</name>
<dbReference type="PRINTS" id="PR00723">
    <property type="entry name" value="SUBTILISIN"/>
</dbReference>
<dbReference type="InterPro" id="IPR045051">
    <property type="entry name" value="SBT"/>
</dbReference>
<dbReference type="EMBL" id="JAVIJP010000013">
    <property type="protein sequence ID" value="KAL3644716.1"/>
    <property type="molecule type" value="Genomic_DNA"/>
</dbReference>
<dbReference type="PANTHER" id="PTHR10795">
    <property type="entry name" value="PROPROTEIN CONVERTASE SUBTILISIN/KEXIN"/>
    <property type="match status" value="1"/>
</dbReference>
<keyword evidence="7" id="KW-0325">Glycoprotein</keyword>
<dbReference type="InterPro" id="IPR037045">
    <property type="entry name" value="S8pro/Inhibitor_I9_sf"/>
</dbReference>
<protein>
    <submittedName>
        <fullName evidence="15">Uncharacterized protein</fullName>
    </submittedName>
</protein>
<dbReference type="FunFam" id="3.40.50.200:FF:000006">
    <property type="entry name" value="Subtilisin-like protease SBT1.5"/>
    <property type="match status" value="1"/>
</dbReference>
<feature type="domain" description="Peptidase S8/S53" evidence="12">
    <location>
        <begin position="144"/>
        <end position="575"/>
    </location>
</feature>
<dbReference type="GO" id="GO:0005576">
    <property type="term" value="C:extracellular region"/>
    <property type="evidence" value="ECO:0007669"/>
    <property type="project" value="UniProtKB-SubCell"/>
</dbReference>
<dbReference type="Gene3D" id="3.40.50.200">
    <property type="entry name" value="Peptidase S8/S53 domain"/>
    <property type="match status" value="1"/>
</dbReference>
<dbReference type="InterPro" id="IPR000209">
    <property type="entry name" value="Peptidase_S8/S53_dom"/>
</dbReference>
<evidence type="ECO:0000256" key="2">
    <source>
        <dbReference type="ARBA" id="ARBA00011073"/>
    </source>
</evidence>
<dbReference type="PROSITE" id="PS00136">
    <property type="entry name" value="SUBTILASE_ASP"/>
    <property type="match status" value="1"/>
</dbReference>
<comment type="subcellular location">
    <subcellularLocation>
        <location evidence="1">Secreted</location>
    </subcellularLocation>
</comment>
<feature type="active site" description="Charge relay system" evidence="8 9">
    <location>
        <position position="153"/>
    </location>
</feature>
<organism evidence="15 16">
    <name type="scientific">Castilleja foliolosa</name>
    <dbReference type="NCBI Taxonomy" id="1961234"/>
    <lineage>
        <taxon>Eukaryota</taxon>
        <taxon>Viridiplantae</taxon>
        <taxon>Streptophyta</taxon>
        <taxon>Embryophyta</taxon>
        <taxon>Tracheophyta</taxon>
        <taxon>Spermatophyta</taxon>
        <taxon>Magnoliopsida</taxon>
        <taxon>eudicotyledons</taxon>
        <taxon>Gunneridae</taxon>
        <taxon>Pentapetalae</taxon>
        <taxon>asterids</taxon>
        <taxon>lamiids</taxon>
        <taxon>Lamiales</taxon>
        <taxon>Orobanchaceae</taxon>
        <taxon>Pedicularideae</taxon>
        <taxon>Castillejinae</taxon>
        <taxon>Castilleja</taxon>
    </lineage>
</organism>
<dbReference type="InterPro" id="IPR041469">
    <property type="entry name" value="Subtilisin-like_FN3"/>
</dbReference>
<dbReference type="InterPro" id="IPR015500">
    <property type="entry name" value="Peptidase_S8_subtilisin-rel"/>
</dbReference>
<keyword evidence="16" id="KW-1185">Reference proteome</keyword>
<feature type="domain" description="Subtilisin-like protease fibronectin type-III" evidence="14">
    <location>
        <begin position="648"/>
        <end position="746"/>
    </location>
</feature>
<dbReference type="InterPro" id="IPR036852">
    <property type="entry name" value="Peptidase_S8/S53_dom_sf"/>
</dbReference>
<reference evidence="16" key="1">
    <citation type="journal article" date="2024" name="IScience">
        <title>Strigolactones Initiate the Formation of Haustorium-like Structures in Castilleja.</title>
        <authorList>
            <person name="Buerger M."/>
            <person name="Peterson D."/>
            <person name="Chory J."/>
        </authorList>
    </citation>
    <scope>NUCLEOTIDE SEQUENCE [LARGE SCALE GENOMIC DNA]</scope>
</reference>
<evidence type="ECO:0000256" key="1">
    <source>
        <dbReference type="ARBA" id="ARBA00004613"/>
    </source>
</evidence>
<keyword evidence="5 9" id="KW-0378">Hydrolase</keyword>
<evidence type="ECO:0000256" key="6">
    <source>
        <dbReference type="ARBA" id="ARBA00022825"/>
    </source>
</evidence>
<dbReference type="CDD" id="cd02120">
    <property type="entry name" value="PA_subtilisin_like"/>
    <property type="match status" value="1"/>
</dbReference>
<evidence type="ECO:0000259" key="14">
    <source>
        <dbReference type="Pfam" id="PF17766"/>
    </source>
</evidence>
<dbReference type="SUPFAM" id="SSF52743">
    <property type="entry name" value="Subtilisin-like"/>
    <property type="match status" value="1"/>
</dbReference>
<evidence type="ECO:0000256" key="9">
    <source>
        <dbReference type="PROSITE-ProRule" id="PRU01240"/>
    </source>
</evidence>
<dbReference type="Pfam" id="PF17766">
    <property type="entry name" value="fn3_6"/>
    <property type="match status" value="1"/>
</dbReference>
<evidence type="ECO:0000256" key="5">
    <source>
        <dbReference type="ARBA" id="ARBA00022801"/>
    </source>
</evidence>
<evidence type="ECO:0000259" key="12">
    <source>
        <dbReference type="Pfam" id="PF00082"/>
    </source>
</evidence>
<evidence type="ECO:0000313" key="15">
    <source>
        <dbReference type="EMBL" id="KAL3644716.1"/>
    </source>
</evidence>
<evidence type="ECO:0000256" key="8">
    <source>
        <dbReference type="PIRSR" id="PIRSR615500-1"/>
    </source>
</evidence>
<dbReference type="InterPro" id="IPR023828">
    <property type="entry name" value="Peptidase_S8_Ser-AS"/>
</dbReference>
<evidence type="ECO:0000256" key="4">
    <source>
        <dbReference type="ARBA" id="ARBA00022729"/>
    </source>
</evidence>
<comment type="similarity">
    <text evidence="2 9 10">Belongs to the peptidase S8 family.</text>
</comment>
<sequence length="749" mass="80673">MRGFSPLFGFGVLLLIISLANINAVTTKPVSDDNVYIVYMGKTSTIDGAPRNDHAQLLTELSESKEENPFLHIYSKSFLGFSARLTDEEVKSLSGRPGVVSVFQDQIYPLQTTRSWDFLMSQKRGFINDQYSHSDQVSWSSSVGDDTIIGIIDSGIWPEHESFNDMKMGPIPRRWKGKCMPGQDSTYSFKCNKKLIGARYYDLADKPGSIVSPRDFYGHGTHVASIAAGRLIKGASYYGLANGIARGGSPNLRIAVYCVCGDKICPSSSILKAFDDAISDGVDMLSISLGGHHPHLLTDPFAIGGFHAVEKGIVVVCSAGNYGPSPATLVNDAPWLITVGATTIDRDFEVDVVLGTSEVIKGTSITLFGLNKSAIYPLVDGRLDVDIEVEGKIVICESVHHCITLIGGQGASGGILIRNASRHKPFDAGIFTIVVVSVEDGARILSYINSTSNPLATILATRVIPKNYKPAPVVADFSSRGPTTHFQNLLKPDIAAPGVSILGAWRFNDTDLEIPGEDTTHFNIVSGTSQACPHVSGLAAMVKSCHPTWSPSAIRSAIMTTAIHQNNLNAPITTTNNGSRANPYDIGAGEISLFGPLCPGLVYETQTADYAMFLCNMGYNASIIKSISSTISSNFSCPSNSSPDLVSDMNYPSITVSDLKAKGPRTVKRTVTNVGDVYSSYKAIVEAPAGVQVQVVPNTLKFTKTVKKQTFQVTFFILNDTTYQGPLFGSVTWSNWKNKVRSPFVVSNA</sequence>
<dbReference type="Proteomes" id="UP001632038">
    <property type="component" value="Unassembled WGS sequence"/>
</dbReference>
<dbReference type="InterPro" id="IPR022398">
    <property type="entry name" value="Peptidase_S8_His-AS"/>
</dbReference>
<feature type="active site" description="Charge relay system" evidence="8 9">
    <location>
        <position position="219"/>
    </location>
</feature>
<dbReference type="Gene3D" id="3.50.30.30">
    <property type="match status" value="1"/>
</dbReference>
<keyword evidence="6 9" id="KW-0720">Serine protease</keyword>
<dbReference type="CDD" id="cd04852">
    <property type="entry name" value="Peptidases_S8_3"/>
    <property type="match status" value="1"/>
</dbReference>
<feature type="domain" description="Inhibitor I9" evidence="13">
    <location>
        <begin position="35"/>
        <end position="110"/>
    </location>
</feature>
<accession>A0ABD3DSK0</accession>
<dbReference type="InterPro" id="IPR023827">
    <property type="entry name" value="Peptidase_S8_Asp-AS"/>
</dbReference>
<dbReference type="Gene3D" id="3.30.70.80">
    <property type="entry name" value="Peptidase S8 propeptide/proteinase inhibitor I9"/>
    <property type="match status" value="1"/>
</dbReference>
<proteinExistence type="inferred from homology"/>
<keyword evidence="3 9" id="KW-0645">Protease</keyword>
<feature type="signal peptide" evidence="11">
    <location>
        <begin position="1"/>
        <end position="27"/>
    </location>
</feature>
<dbReference type="PROSITE" id="PS00137">
    <property type="entry name" value="SUBTILASE_HIS"/>
    <property type="match status" value="1"/>
</dbReference>
<evidence type="ECO:0000256" key="3">
    <source>
        <dbReference type="ARBA" id="ARBA00022670"/>
    </source>
</evidence>
<dbReference type="PROSITE" id="PS00138">
    <property type="entry name" value="SUBTILASE_SER"/>
    <property type="match status" value="1"/>
</dbReference>
<dbReference type="InterPro" id="IPR010259">
    <property type="entry name" value="S8pro/Inhibitor_I9"/>
</dbReference>
<evidence type="ECO:0000256" key="10">
    <source>
        <dbReference type="RuleBase" id="RU003355"/>
    </source>
</evidence>
<gene>
    <name evidence="15" type="ORF">CASFOL_009896</name>
</gene>
<evidence type="ECO:0000313" key="16">
    <source>
        <dbReference type="Proteomes" id="UP001632038"/>
    </source>
</evidence>
<dbReference type="AlphaFoldDB" id="A0ABD3DSK0"/>
<dbReference type="Gene3D" id="2.60.40.2310">
    <property type="match status" value="1"/>
</dbReference>
<dbReference type="InterPro" id="IPR034197">
    <property type="entry name" value="Peptidases_S8_3"/>
</dbReference>
<feature type="chain" id="PRO_5044895192" evidence="11">
    <location>
        <begin position="28"/>
        <end position="749"/>
    </location>
</feature>
<dbReference type="Pfam" id="PF05922">
    <property type="entry name" value="Inhibitor_I9"/>
    <property type="match status" value="1"/>
</dbReference>
<evidence type="ECO:0000256" key="7">
    <source>
        <dbReference type="ARBA" id="ARBA00023180"/>
    </source>
</evidence>
<dbReference type="PROSITE" id="PS51892">
    <property type="entry name" value="SUBTILASE"/>
    <property type="match status" value="1"/>
</dbReference>
<feature type="active site" description="Charge relay system" evidence="8 9">
    <location>
        <position position="529"/>
    </location>
</feature>
<evidence type="ECO:0000256" key="11">
    <source>
        <dbReference type="SAM" id="SignalP"/>
    </source>
</evidence>
<dbReference type="GO" id="GO:0006508">
    <property type="term" value="P:proteolysis"/>
    <property type="evidence" value="ECO:0007669"/>
    <property type="project" value="UniProtKB-KW"/>
</dbReference>
<dbReference type="GO" id="GO:0004252">
    <property type="term" value="F:serine-type endopeptidase activity"/>
    <property type="evidence" value="ECO:0007669"/>
    <property type="project" value="UniProtKB-UniRule"/>
</dbReference>